<feature type="transmembrane region" description="Helical" evidence="1">
    <location>
        <begin position="12"/>
        <end position="31"/>
    </location>
</feature>
<keyword evidence="4" id="KW-1185">Reference proteome</keyword>
<dbReference type="RefSeq" id="WP_075079408.1">
    <property type="nucleotide sequence ID" value="NZ_BDCO01000002.1"/>
</dbReference>
<accession>A0A146GA78</accession>
<gene>
    <name evidence="3" type="ORF">TSACC_22124</name>
</gene>
<sequence length="288" mass="30895">MTERGSQLKVGIFMAIGLAAIAAMVVYFGRFGDSVRGYYQIRVEYPNASGILQGAGVLLAGAKVGVVATPPVILPDMNGVYVMLKIYEEVKIPSKSEFTIGSSGLLGDRFIQINLQPGASQSEPIQPGAVIQGKNETGMSEIFDQVGPVVGEAREAITNIKNISKKLNEQVLTETMLKDLNASMANLKTTTQSFADASKRLDSIMDKAEKTIGTGEDALLSAKGAADELKKTITDVRGIVQQVKAGNGALGVLLSDKQTAENLRILVESMRKRGILWYKDTSRGNPDR</sequence>
<organism evidence="3 4">
    <name type="scientific">Terrimicrobium sacchariphilum</name>
    <dbReference type="NCBI Taxonomy" id="690879"/>
    <lineage>
        <taxon>Bacteria</taxon>
        <taxon>Pseudomonadati</taxon>
        <taxon>Verrucomicrobiota</taxon>
        <taxon>Terrimicrobiia</taxon>
        <taxon>Terrimicrobiales</taxon>
        <taxon>Terrimicrobiaceae</taxon>
        <taxon>Terrimicrobium</taxon>
    </lineage>
</organism>
<evidence type="ECO:0000259" key="2">
    <source>
        <dbReference type="Pfam" id="PF02470"/>
    </source>
</evidence>
<reference evidence="4" key="1">
    <citation type="journal article" date="2017" name="Genome Announc.">
        <title>Draft Genome Sequence of Terrimicrobium sacchariphilum NM-5T, a Facultative Anaerobic Soil Bacterium of the Class Spartobacteria.</title>
        <authorList>
            <person name="Qiu Y.L."/>
            <person name="Tourlousse D.M."/>
            <person name="Matsuura N."/>
            <person name="Ohashi A."/>
            <person name="Sekiguchi Y."/>
        </authorList>
    </citation>
    <scope>NUCLEOTIDE SEQUENCE [LARGE SCALE GENOMIC DNA]</scope>
    <source>
        <strain evidence="4">NM-5</strain>
    </source>
</reference>
<dbReference type="Proteomes" id="UP000076023">
    <property type="component" value="Unassembled WGS sequence"/>
</dbReference>
<evidence type="ECO:0000313" key="3">
    <source>
        <dbReference type="EMBL" id="GAT33707.1"/>
    </source>
</evidence>
<keyword evidence="1" id="KW-0812">Transmembrane</keyword>
<dbReference type="InterPro" id="IPR052336">
    <property type="entry name" value="MlaD_Phospholipid_Transporter"/>
</dbReference>
<proteinExistence type="predicted"/>
<evidence type="ECO:0000313" key="4">
    <source>
        <dbReference type="Proteomes" id="UP000076023"/>
    </source>
</evidence>
<dbReference type="EMBL" id="BDCO01000002">
    <property type="protein sequence ID" value="GAT33707.1"/>
    <property type="molecule type" value="Genomic_DNA"/>
</dbReference>
<keyword evidence="1" id="KW-0472">Membrane</keyword>
<comment type="caution">
    <text evidence="3">The sequence shown here is derived from an EMBL/GenBank/DDBJ whole genome shotgun (WGS) entry which is preliminary data.</text>
</comment>
<dbReference type="PANTHER" id="PTHR33371:SF4">
    <property type="entry name" value="INTERMEMBRANE PHOSPHOLIPID TRANSPORT SYSTEM BINDING PROTEIN MLAD"/>
    <property type="match status" value="1"/>
</dbReference>
<dbReference type="InParanoid" id="A0A146GA78"/>
<dbReference type="STRING" id="690879.TSACC_22124"/>
<keyword evidence="1" id="KW-1133">Transmembrane helix</keyword>
<dbReference type="PANTHER" id="PTHR33371">
    <property type="entry name" value="INTERMEMBRANE PHOSPHOLIPID TRANSPORT SYSTEM BINDING PROTEIN MLAD-RELATED"/>
    <property type="match status" value="1"/>
</dbReference>
<dbReference type="InterPro" id="IPR003399">
    <property type="entry name" value="Mce/MlaD"/>
</dbReference>
<feature type="transmembrane region" description="Helical" evidence="1">
    <location>
        <begin position="51"/>
        <end position="74"/>
    </location>
</feature>
<dbReference type="AlphaFoldDB" id="A0A146GA78"/>
<feature type="domain" description="Mce/MlaD" evidence="2">
    <location>
        <begin position="38"/>
        <end position="114"/>
    </location>
</feature>
<evidence type="ECO:0000256" key="1">
    <source>
        <dbReference type="SAM" id="Phobius"/>
    </source>
</evidence>
<protein>
    <submittedName>
        <fullName evidence="3">ABC-type transporter Mla maintaining outer membrane lipid asymmetry</fullName>
    </submittedName>
</protein>
<name>A0A146GA78_TERSA</name>
<dbReference type="Pfam" id="PF02470">
    <property type="entry name" value="MlaD"/>
    <property type="match status" value="1"/>
</dbReference>